<evidence type="ECO:0000313" key="3">
    <source>
        <dbReference type="Proteomes" id="UP001501490"/>
    </source>
</evidence>
<sequence length="182" mass="19184">MTTPPTTPGTGSPLDDPADDPTEAAPDEPISYRLTHDDRVVEAGSLTELVADLIPGYGELPGTADGDELALLARWQQAVTTANRVQAVLIADVAERGTFDVGTAGEEVLSVLFADRIDPVEVEEWAQPVPLVVVSTSYAPFTDATPPTGNVRWINPHTELTYLQTLAGLGVVALDGPRAALT</sequence>
<comment type="caution">
    <text evidence="2">The sequence shown here is derived from an EMBL/GenBank/DDBJ whole genome shotgun (WGS) entry which is preliminary data.</text>
</comment>
<name>A0ABP7ALJ1_9ACTN</name>
<reference evidence="3" key="1">
    <citation type="journal article" date="2019" name="Int. J. Syst. Evol. Microbiol.">
        <title>The Global Catalogue of Microorganisms (GCM) 10K type strain sequencing project: providing services to taxonomists for standard genome sequencing and annotation.</title>
        <authorList>
            <consortium name="The Broad Institute Genomics Platform"/>
            <consortium name="The Broad Institute Genome Sequencing Center for Infectious Disease"/>
            <person name="Wu L."/>
            <person name="Ma J."/>
        </authorList>
    </citation>
    <scope>NUCLEOTIDE SEQUENCE [LARGE SCALE GENOMIC DNA]</scope>
    <source>
        <strain evidence="3">JCM 16929</strain>
    </source>
</reference>
<proteinExistence type="predicted"/>
<feature type="region of interest" description="Disordered" evidence="1">
    <location>
        <begin position="1"/>
        <end position="30"/>
    </location>
</feature>
<evidence type="ECO:0008006" key="4">
    <source>
        <dbReference type="Google" id="ProtNLM"/>
    </source>
</evidence>
<protein>
    <recommendedName>
        <fullName evidence="4">SseB protein N-terminal domain-containing protein</fullName>
    </recommendedName>
</protein>
<feature type="compositionally biased region" description="Low complexity" evidence="1">
    <location>
        <begin position="1"/>
        <end position="15"/>
    </location>
</feature>
<keyword evidence="3" id="KW-1185">Reference proteome</keyword>
<evidence type="ECO:0000313" key="2">
    <source>
        <dbReference type="EMBL" id="GAA3635370.1"/>
    </source>
</evidence>
<dbReference type="EMBL" id="BAABAB010000036">
    <property type="protein sequence ID" value="GAA3635370.1"/>
    <property type="molecule type" value="Genomic_DNA"/>
</dbReference>
<accession>A0ABP7ALJ1</accession>
<gene>
    <name evidence="2" type="ORF">GCM10022236_42500</name>
</gene>
<feature type="compositionally biased region" description="Acidic residues" evidence="1">
    <location>
        <begin position="16"/>
        <end position="26"/>
    </location>
</feature>
<dbReference type="Proteomes" id="UP001501490">
    <property type="component" value="Unassembled WGS sequence"/>
</dbReference>
<evidence type="ECO:0000256" key="1">
    <source>
        <dbReference type="SAM" id="MobiDB-lite"/>
    </source>
</evidence>
<dbReference type="RefSeq" id="WP_344808359.1">
    <property type="nucleotide sequence ID" value="NZ_BAABAB010000036.1"/>
</dbReference>
<organism evidence="2 3">
    <name type="scientific">Microlunatus ginsengisoli</name>
    <dbReference type="NCBI Taxonomy" id="363863"/>
    <lineage>
        <taxon>Bacteria</taxon>
        <taxon>Bacillati</taxon>
        <taxon>Actinomycetota</taxon>
        <taxon>Actinomycetes</taxon>
        <taxon>Propionibacteriales</taxon>
        <taxon>Propionibacteriaceae</taxon>
        <taxon>Microlunatus</taxon>
    </lineage>
</organism>